<keyword evidence="1" id="KW-0812">Transmembrane</keyword>
<feature type="chain" id="PRO_5045450469" evidence="2">
    <location>
        <begin position="22"/>
        <end position="187"/>
    </location>
</feature>
<evidence type="ECO:0000313" key="4">
    <source>
        <dbReference type="Proteomes" id="UP001253545"/>
    </source>
</evidence>
<evidence type="ECO:0000313" key="3">
    <source>
        <dbReference type="EMBL" id="MDT0593366.1"/>
    </source>
</evidence>
<feature type="signal peptide" evidence="2">
    <location>
        <begin position="1"/>
        <end position="21"/>
    </location>
</feature>
<gene>
    <name evidence="3" type="ORF">RM552_00745</name>
</gene>
<evidence type="ECO:0000256" key="2">
    <source>
        <dbReference type="SAM" id="SignalP"/>
    </source>
</evidence>
<keyword evidence="2" id="KW-0732">Signal</keyword>
<organism evidence="3 4">
    <name type="scientific">Glaciecola petra</name>
    <dbReference type="NCBI Taxonomy" id="3075602"/>
    <lineage>
        <taxon>Bacteria</taxon>
        <taxon>Pseudomonadati</taxon>
        <taxon>Pseudomonadota</taxon>
        <taxon>Gammaproteobacteria</taxon>
        <taxon>Alteromonadales</taxon>
        <taxon>Alteromonadaceae</taxon>
        <taxon>Glaciecola</taxon>
    </lineage>
</organism>
<name>A0ABU2ZM97_9ALTE</name>
<accession>A0ABU2ZM97</accession>
<comment type="caution">
    <text evidence="3">The sequence shown here is derived from an EMBL/GenBank/DDBJ whole genome shotgun (WGS) entry which is preliminary data.</text>
</comment>
<dbReference type="RefSeq" id="WP_311366887.1">
    <property type="nucleotide sequence ID" value="NZ_JAVRHX010000001.1"/>
</dbReference>
<keyword evidence="4" id="KW-1185">Reference proteome</keyword>
<feature type="transmembrane region" description="Helical" evidence="1">
    <location>
        <begin position="158"/>
        <end position="179"/>
    </location>
</feature>
<keyword evidence="1" id="KW-0472">Membrane</keyword>
<reference evidence="3 4" key="1">
    <citation type="submission" date="2023-09" db="EMBL/GenBank/DDBJ databases">
        <authorList>
            <person name="Rey-Velasco X."/>
        </authorList>
    </citation>
    <scope>NUCLEOTIDE SEQUENCE [LARGE SCALE GENOMIC DNA]</scope>
    <source>
        <strain evidence="3 4">P117</strain>
    </source>
</reference>
<proteinExistence type="predicted"/>
<protein>
    <submittedName>
        <fullName evidence="3">Uncharacterized protein</fullName>
    </submittedName>
</protein>
<dbReference type="Proteomes" id="UP001253545">
    <property type="component" value="Unassembled WGS sequence"/>
</dbReference>
<sequence length="187" mass="19711">MNKITKLLVITAILLSFKSHAAIIIYDESVSGDLTDNATTTFDAGLLSGGMYDVLGTLSGGASGTMQGSGDDEFDFFTFTTASNWTLDILTLDVTGTNGLLTLNRQAPSFSSISTQFVFSTGSDIFGTSGAGTYSVQLVPLGNAGDVTYRLRLTVESVSAASAPAMWGVLVLVGFFMTIRRPFTRKG</sequence>
<keyword evidence="1" id="KW-1133">Transmembrane helix</keyword>
<dbReference type="EMBL" id="JAVRHX010000001">
    <property type="protein sequence ID" value="MDT0593366.1"/>
    <property type="molecule type" value="Genomic_DNA"/>
</dbReference>
<evidence type="ECO:0000256" key="1">
    <source>
        <dbReference type="SAM" id="Phobius"/>
    </source>
</evidence>